<feature type="transmembrane region" description="Helical" evidence="1">
    <location>
        <begin position="43"/>
        <end position="66"/>
    </location>
</feature>
<evidence type="ECO:0000256" key="1">
    <source>
        <dbReference type="SAM" id="Phobius"/>
    </source>
</evidence>
<evidence type="ECO:0000313" key="3">
    <source>
        <dbReference type="Proteomes" id="UP000192796"/>
    </source>
</evidence>
<organism evidence="2 3">
    <name type="scientific">Niastella vici</name>
    <dbReference type="NCBI Taxonomy" id="1703345"/>
    <lineage>
        <taxon>Bacteria</taxon>
        <taxon>Pseudomonadati</taxon>
        <taxon>Bacteroidota</taxon>
        <taxon>Chitinophagia</taxon>
        <taxon>Chitinophagales</taxon>
        <taxon>Chitinophagaceae</taxon>
        <taxon>Niastella</taxon>
    </lineage>
</organism>
<protein>
    <recommendedName>
        <fullName evidence="4">Urease accessory protein UreH-like transmembrane domain-containing protein</fullName>
    </recommendedName>
</protein>
<dbReference type="STRING" id="1703345.A3860_34560"/>
<keyword evidence="1" id="KW-1133">Transmembrane helix</keyword>
<keyword evidence="3" id="KW-1185">Reference proteome</keyword>
<keyword evidence="1" id="KW-0472">Membrane</keyword>
<evidence type="ECO:0000313" key="2">
    <source>
        <dbReference type="EMBL" id="OQP60202.1"/>
    </source>
</evidence>
<feature type="transmembrane region" description="Helical" evidence="1">
    <location>
        <begin position="78"/>
        <end position="96"/>
    </location>
</feature>
<accession>A0A1V9FPD7</accession>
<dbReference type="Proteomes" id="UP000192796">
    <property type="component" value="Unassembled WGS sequence"/>
</dbReference>
<name>A0A1V9FPD7_9BACT</name>
<proteinExistence type="predicted"/>
<evidence type="ECO:0008006" key="4">
    <source>
        <dbReference type="Google" id="ProtNLM"/>
    </source>
</evidence>
<dbReference type="PANTHER" id="PTHR36394">
    <property type="entry name" value="OS01G0277700 PROTEIN"/>
    <property type="match status" value="1"/>
</dbReference>
<dbReference type="EMBL" id="LVYD01000065">
    <property type="protein sequence ID" value="OQP60202.1"/>
    <property type="molecule type" value="Genomic_DNA"/>
</dbReference>
<keyword evidence="1" id="KW-0812">Transmembrane</keyword>
<dbReference type="OrthoDB" id="9782403at2"/>
<feature type="transmembrane region" description="Helical" evidence="1">
    <location>
        <begin position="116"/>
        <end position="137"/>
    </location>
</feature>
<reference evidence="2 3" key="1">
    <citation type="submission" date="2016-03" db="EMBL/GenBank/DDBJ databases">
        <title>Niastella vici sp. nov., isolated from farmland soil.</title>
        <authorList>
            <person name="Chen L."/>
            <person name="Wang D."/>
            <person name="Yang S."/>
            <person name="Wang G."/>
        </authorList>
    </citation>
    <scope>NUCLEOTIDE SEQUENCE [LARGE SCALE GENOMIC DNA]</scope>
    <source>
        <strain evidence="2 3">DJ57</strain>
    </source>
</reference>
<gene>
    <name evidence="2" type="ORF">A3860_34560</name>
</gene>
<sequence>MQQIIIGSLVISLLHGILPNHWLPMLAIGRKENWDLKETEQVTLISGLAHVLSTVIIGVLLGLIGIELNTHIEHFTHVIAPSILILIGLYFIRQHYVHHHFHLENQKITGKPKSKIIGALVIAMFLSPCLEIEAYFLMAGAKGWWLLTIISLMYSLITIAGMLFWIRFAYKGLLKLNWHKWEHSAGLISGGVLIVTGILSFFIY</sequence>
<feature type="transmembrane region" description="Helical" evidence="1">
    <location>
        <begin position="144"/>
        <end position="166"/>
    </location>
</feature>
<feature type="transmembrane region" description="Helical" evidence="1">
    <location>
        <begin position="186"/>
        <end position="203"/>
    </location>
</feature>
<dbReference type="AlphaFoldDB" id="A0A1V9FPD7"/>
<comment type="caution">
    <text evidence="2">The sequence shown here is derived from an EMBL/GenBank/DDBJ whole genome shotgun (WGS) entry which is preliminary data.</text>
</comment>
<dbReference type="PANTHER" id="PTHR36394:SF1">
    <property type="entry name" value="OS01G0277700 PROTEIN"/>
    <property type="match status" value="1"/>
</dbReference>